<sequence length="98" mass="11665">MDRARQFMPFSPLKGFYELIHEKEIIPEERVELSEEDYDKLSMKINSIRKGDVIKVKWYKEKGYVDIIGKVSTIDFENMYIVVIKEKINIVDIIEVHV</sequence>
<proteinExistence type="predicted"/>
<dbReference type="RefSeq" id="WP_067323068.1">
    <property type="nucleotide sequence ID" value="NZ_CBCRWS010000021.1"/>
</dbReference>
<accession>A0A7Z0PH45</accession>
<dbReference type="OrthoDB" id="361760at2"/>
<gene>
    <name evidence="1" type="ORF">HP397_06475</name>
</gene>
<name>A0A7Z0PH45_9FUSO</name>
<evidence type="ECO:0000313" key="1">
    <source>
        <dbReference type="EMBL" id="NYV28442.1"/>
    </source>
</evidence>
<protein>
    <recommendedName>
        <fullName evidence="3">YolD-like family protein</fullName>
    </recommendedName>
</protein>
<evidence type="ECO:0008006" key="3">
    <source>
        <dbReference type="Google" id="ProtNLM"/>
    </source>
</evidence>
<organism evidence="1 2">
    <name type="scientific">Streptobacillus felis</name>
    <dbReference type="NCBI Taxonomy" id="1384509"/>
    <lineage>
        <taxon>Bacteria</taxon>
        <taxon>Fusobacteriati</taxon>
        <taxon>Fusobacteriota</taxon>
        <taxon>Fusobacteriia</taxon>
        <taxon>Fusobacteriales</taxon>
        <taxon>Leptotrichiaceae</taxon>
        <taxon>Streptobacillus</taxon>
    </lineage>
</organism>
<dbReference type="EMBL" id="JABMKT010000049">
    <property type="protein sequence ID" value="NYV28442.1"/>
    <property type="molecule type" value="Genomic_DNA"/>
</dbReference>
<comment type="caution">
    <text evidence="1">The sequence shown here is derived from an EMBL/GenBank/DDBJ whole genome shotgun (WGS) entry which is preliminary data.</text>
</comment>
<keyword evidence="2" id="KW-1185">Reference proteome</keyword>
<dbReference type="Proteomes" id="UP000526184">
    <property type="component" value="Unassembled WGS sequence"/>
</dbReference>
<dbReference type="AlphaFoldDB" id="A0A7Z0PH45"/>
<evidence type="ECO:0000313" key="2">
    <source>
        <dbReference type="Proteomes" id="UP000526184"/>
    </source>
</evidence>
<reference evidence="1 2" key="1">
    <citation type="submission" date="2020-05" db="EMBL/GenBank/DDBJ databases">
        <title>Streptobacillus felis strain LHL191014123.</title>
        <authorList>
            <person name="Fawzy A."/>
            <person name="Rau J."/>
            <person name="Risse K."/>
            <person name="Schauerte N."/>
            <person name="Geiger C."/>
            <person name="Blom J."/>
            <person name="Imirzalioglu C."/>
            <person name="Falgenhauer J."/>
            <person name="Bach A."/>
            <person name="Herden C."/>
            <person name="Eisenberg T."/>
        </authorList>
    </citation>
    <scope>NUCLEOTIDE SEQUENCE [LARGE SCALE GENOMIC DNA]</scope>
    <source>
        <strain evidence="1 2">LHL191014123</strain>
    </source>
</reference>